<accession>A0A9D1CLI9</accession>
<dbReference type="Proteomes" id="UP000886725">
    <property type="component" value="Unassembled WGS sequence"/>
</dbReference>
<feature type="transmembrane region" description="Helical" evidence="1">
    <location>
        <begin position="20"/>
        <end position="38"/>
    </location>
</feature>
<keyword evidence="1" id="KW-1133">Transmembrane helix</keyword>
<keyword evidence="1" id="KW-0472">Membrane</keyword>
<name>A0A9D1CLI9_9FIRM</name>
<feature type="transmembrane region" description="Helical" evidence="1">
    <location>
        <begin position="44"/>
        <end position="62"/>
    </location>
</feature>
<reference evidence="2" key="1">
    <citation type="submission" date="2020-10" db="EMBL/GenBank/DDBJ databases">
        <authorList>
            <person name="Gilroy R."/>
        </authorList>
    </citation>
    <scope>NUCLEOTIDE SEQUENCE</scope>
    <source>
        <strain evidence="2">CHK165-10780</strain>
    </source>
</reference>
<sequence length="106" mass="12270">MTKSKFSNEEKERRYKIRKVLRVLIMIAATATIVLAVLCLAIKLSFVYPLATYVVTAILTYVRNRYDFHDVEENIELQKKVDEGIKTKTTLKEKTKSKKKKTSKNG</sequence>
<comment type="caution">
    <text evidence="2">The sequence shown here is derived from an EMBL/GenBank/DDBJ whole genome shotgun (WGS) entry which is preliminary data.</text>
</comment>
<dbReference type="AlphaFoldDB" id="A0A9D1CLI9"/>
<evidence type="ECO:0000313" key="2">
    <source>
        <dbReference type="EMBL" id="HIQ64849.1"/>
    </source>
</evidence>
<protein>
    <submittedName>
        <fullName evidence="2">Uncharacterized protein</fullName>
    </submittedName>
</protein>
<keyword evidence="1" id="KW-0812">Transmembrane</keyword>
<evidence type="ECO:0000313" key="3">
    <source>
        <dbReference type="Proteomes" id="UP000886725"/>
    </source>
</evidence>
<gene>
    <name evidence="2" type="ORF">IAC85_03830</name>
</gene>
<evidence type="ECO:0000256" key="1">
    <source>
        <dbReference type="SAM" id="Phobius"/>
    </source>
</evidence>
<proteinExistence type="predicted"/>
<reference evidence="2" key="2">
    <citation type="journal article" date="2021" name="PeerJ">
        <title>Extensive microbial diversity within the chicken gut microbiome revealed by metagenomics and culture.</title>
        <authorList>
            <person name="Gilroy R."/>
            <person name="Ravi A."/>
            <person name="Getino M."/>
            <person name="Pursley I."/>
            <person name="Horton D.L."/>
            <person name="Alikhan N.F."/>
            <person name="Baker D."/>
            <person name="Gharbi K."/>
            <person name="Hall N."/>
            <person name="Watson M."/>
            <person name="Adriaenssens E.M."/>
            <person name="Foster-Nyarko E."/>
            <person name="Jarju S."/>
            <person name="Secka A."/>
            <person name="Antonio M."/>
            <person name="Oren A."/>
            <person name="Chaudhuri R.R."/>
            <person name="La Ragione R."/>
            <person name="Hildebrand F."/>
            <person name="Pallen M.J."/>
        </authorList>
    </citation>
    <scope>NUCLEOTIDE SEQUENCE</scope>
    <source>
        <strain evidence="2">CHK165-10780</strain>
    </source>
</reference>
<organism evidence="2 3">
    <name type="scientific">Candidatus Faecenecus gallistercoris</name>
    <dbReference type="NCBI Taxonomy" id="2840793"/>
    <lineage>
        <taxon>Bacteria</taxon>
        <taxon>Bacillati</taxon>
        <taxon>Bacillota</taxon>
        <taxon>Bacillota incertae sedis</taxon>
        <taxon>Candidatus Faecenecus</taxon>
    </lineage>
</organism>
<dbReference type="EMBL" id="DVFU01000071">
    <property type="protein sequence ID" value="HIQ64849.1"/>
    <property type="molecule type" value="Genomic_DNA"/>
</dbReference>